<sequence>MTKRPRRSAADVERTESRAQEERVGVAVGRHRLQVHARSRYSTVLVGAAWDSTSSPIPPSSTGNPSLARCNDINASCRPVGRIYQDIYYADMIQCFGQQVAVWCTRVKGAASAAMSWLCKEMRVLRQLSSTKLLPQQSYLPWEPFCCLFCYGMRTIV</sequence>
<evidence type="ECO:0000313" key="3">
    <source>
        <dbReference type="Proteomes" id="UP000026962"/>
    </source>
</evidence>
<dbReference type="EnsemblPlants" id="OPUNC05G15290.1">
    <property type="protein sequence ID" value="OPUNC05G15290.1"/>
    <property type="gene ID" value="OPUNC05G15290"/>
</dbReference>
<feature type="region of interest" description="Disordered" evidence="1">
    <location>
        <begin position="1"/>
        <end position="23"/>
    </location>
</feature>
<accession>A0A0E0L2U7</accession>
<feature type="compositionally biased region" description="Basic and acidic residues" evidence="1">
    <location>
        <begin position="8"/>
        <end position="23"/>
    </location>
</feature>
<evidence type="ECO:0000313" key="2">
    <source>
        <dbReference type="EnsemblPlants" id="OPUNC05G15290.1"/>
    </source>
</evidence>
<protein>
    <submittedName>
        <fullName evidence="2">Uncharacterized protein</fullName>
    </submittedName>
</protein>
<dbReference type="HOGENOM" id="CLU_1680761_0_0_1"/>
<evidence type="ECO:0000256" key="1">
    <source>
        <dbReference type="SAM" id="MobiDB-lite"/>
    </source>
</evidence>
<reference evidence="2" key="1">
    <citation type="submission" date="2015-04" db="UniProtKB">
        <authorList>
            <consortium name="EnsemblPlants"/>
        </authorList>
    </citation>
    <scope>IDENTIFICATION</scope>
</reference>
<organism evidence="2">
    <name type="scientific">Oryza punctata</name>
    <name type="common">Red rice</name>
    <dbReference type="NCBI Taxonomy" id="4537"/>
    <lineage>
        <taxon>Eukaryota</taxon>
        <taxon>Viridiplantae</taxon>
        <taxon>Streptophyta</taxon>
        <taxon>Embryophyta</taxon>
        <taxon>Tracheophyta</taxon>
        <taxon>Spermatophyta</taxon>
        <taxon>Magnoliopsida</taxon>
        <taxon>Liliopsida</taxon>
        <taxon>Poales</taxon>
        <taxon>Poaceae</taxon>
        <taxon>BOP clade</taxon>
        <taxon>Oryzoideae</taxon>
        <taxon>Oryzeae</taxon>
        <taxon>Oryzinae</taxon>
        <taxon>Oryza</taxon>
    </lineage>
</organism>
<dbReference type="Proteomes" id="UP000026962">
    <property type="component" value="Chromosome 5"/>
</dbReference>
<proteinExistence type="predicted"/>
<name>A0A0E0L2U7_ORYPU</name>
<keyword evidence="3" id="KW-1185">Reference proteome</keyword>
<dbReference type="Gramene" id="OPUNC05G15290.1">
    <property type="protein sequence ID" value="OPUNC05G15290.1"/>
    <property type="gene ID" value="OPUNC05G15290"/>
</dbReference>
<reference evidence="2" key="2">
    <citation type="submission" date="2018-05" db="EMBL/GenBank/DDBJ databases">
        <title>OpunRS2 (Oryza punctata Reference Sequence Version 2).</title>
        <authorList>
            <person name="Zhang J."/>
            <person name="Kudrna D."/>
            <person name="Lee S."/>
            <person name="Talag J."/>
            <person name="Welchert J."/>
            <person name="Wing R.A."/>
        </authorList>
    </citation>
    <scope>NUCLEOTIDE SEQUENCE [LARGE SCALE GENOMIC DNA]</scope>
</reference>
<dbReference type="AlphaFoldDB" id="A0A0E0L2U7"/>